<evidence type="ECO:0000256" key="5">
    <source>
        <dbReference type="ARBA" id="ARBA00022989"/>
    </source>
</evidence>
<dbReference type="InterPro" id="IPR005828">
    <property type="entry name" value="MFS_sugar_transport-like"/>
</dbReference>
<dbReference type="InterPro" id="IPR020846">
    <property type="entry name" value="MFS_dom"/>
</dbReference>
<feature type="transmembrane region" description="Helical" evidence="8">
    <location>
        <begin position="85"/>
        <end position="104"/>
    </location>
</feature>
<dbReference type="PANTHER" id="PTHR48022:SF68">
    <property type="entry name" value="MAJOR FACILITATOR SUPERFAMILY (MFS) PROFILE DOMAIN-CONTAINING PROTEIN-RELATED"/>
    <property type="match status" value="1"/>
</dbReference>
<feature type="transmembrane region" description="Helical" evidence="8">
    <location>
        <begin position="110"/>
        <end position="132"/>
    </location>
</feature>
<gene>
    <name evidence="10" type="ORF">L207DRAFT_621247</name>
</gene>
<evidence type="ECO:0000256" key="6">
    <source>
        <dbReference type="ARBA" id="ARBA00023136"/>
    </source>
</evidence>
<comment type="subcellular location">
    <subcellularLocation>
        <location evidence="1">Membrane</location>
        <topology evidence="1">Multi-pass membrane protein</topology>
    </subcellularLocation>
</comment>
<dbReference type="Gene3D" id="1.20.1250.20">
    <property type="entry name" value="MFS general substrate transporter like domains"/>
    <property type="match status" value="1"/>
</dbReference>
<dbReference type="InterPro" id="IPR036259">
    <property type="entry name" value="MFS_trans_sf"/>
</dbReference>
<dbReference type="PANTHER" id="PTHR48022">
    <property type="entry name" value="PLASTIDIC GLUCOSE TRANSPORTER 4"/>
    <property type="match status" value="1"/>
</dbReference>
<feature type="transmembrane region" description="Helical" evidence="8">
    <location>
        <begin position="334"/>
        <end position="355"/>
    </location>
</feature>
<sequence length="493" mass="54543">MAIGTLQGRALYKVMSTCCALAFCLYGYDAGVLGGVQSTKPFLDAIGNPKGTYIIPLVASSYVLAATVTTLVVMWIGLRLGRRRCIIIGDIFVIVGTAVQASSFSVAQIIVARVICGTGIGFISCTVPTYMAEMSIESKERGPEVAKQCAWLISGIALAYWLDFGFTRMDSQVSWRFPIAFQAAFAGTSLALMLLLPDTPRWYYAKARNTEGDGVLSRLHNKPIDHPDVMLQRQEILMSIRLEEEEMNRFRITSLIWDTTDLRAGRRIRIAFCLLAIQQMMGINVMVYYSTKIFADMGLSDFLSQILAAVMNTVYAAGCWVLPFTIEAFGRRHIMIGSAIGCTVTMLIFVIMIALPHPTDATQWIAVVFVIFFNFFIGYGWVGVAWLYGAEIAPLKYRHIGNASSAFGEWLFSFITVFAGGIAITNIGWKIWIWQLLSCICAIIFPFFMCPETGGKTLEEIDFIFVKGGDGRDLSSGVTSGKEEMEVSQEEKV</sequence>
<dbReference type="InterPro" id="IPR050360">
    <property type="entry name" value="MFS_Sugar_Transporters"/>
</dbReference>
<feature type="transmembrane region" description="Helical" evidence="8">
    <location>
        <begin position="431"/>
        <end position="450"/>
    </location>
</feature>
<feature type="compositionally biased region" description="Basic and acidic residues" evidence="7">
    <location>
        <begin position="481"/>
        <end position="493"/>
    </location>
</feature>
<dbReference type="PROSITE" id="PS50850">
    <property type="entry name" value="MFS"/>
    <property type="match status" value="1"/>
</dbReference>
<keyword evidence="10" id="KW-0762">Sugar transport</keyword>
<accession>A0A2J6RYH2</accession>
<keyword evidence="6 8" id="KW-0472">Membrane</keyword>
<feature type="region of interest" description="Disordered" evidence="7">
    <location>
        <begin position="472"/>
        <end position="493"/>
    </location>
</feature>
<feature type="transmembrane region" description="Helical" evidence="8">
    <location>
        <begin position="270"/>
        <end position="290"/>
    </location>
</feature>
<name>A0A2J6RYH2_HYAVF</name>
<dbReference type="OrthoDB" id="6133115at2759"/>
<feature type="transmembrane region" description="Helical" evidence="8">
    <location>
        <begin position="174"/>
        <end position="196"/>
    </location>
</feature>
<feature type="domain" description="Major facilitator superfamily (MFS) profile" evidence="9">
    <location>
        <begin position="15"/>
        <end position="454"/>
    </location>
</feature>
<feature type="transmembrane region" description="Helical" evidence="8">
    <location>
        <begin position="400"/>
        <end position="425"/>
    </location>
</feature>
<feature type="transmembrane region" description="Helical" evidence="8">
    <location>
        <begin position="144"/>
        <end position="162"/>
    </location>
</feature>
<feature type="transmembrane region" description="Helical" evidence="8">
    <location>
        <begin position="12"/>
        <end position="33"/>
    </location>
</feature>
<dbReference type="SUPFAM" id="SSF103473">
    <property type="entry name" value="MFS general substrate transporter"/>
    <property type="match status" value="1"/>
</dbReference>
<keyword evidence="5 8" id="KW-1133">Transmembrane helix</keyword>
<protein>
    <submittedName>
        <fullName evidence="10">Putative sugar transporter STL1</fullName>
    </submittedName>
</protein>
<feature type="transmembrane region" description="Helical" evidence="8">
    <location>
        <begin position="53"/>
        <end position="78"/>
    </location>
</feature>
<dbReference type="AlphaFoldDB" id="A0A2J6RYH2"/>
<evidence type="ECO:0000256" key="2">
    <source>
        <dbReference type="ARBA" id="ARBA00010992"/>
    </source>
</evidence>
<evidence type="ECO:0000259" key="9">
    <source>
        <dbReference type="PROSITE" id="PS50850"/>
    </source>
</evidence>
<dbReference type="PRINTS" id="PR00171">
    <property type="entry name" value="SUGRTRNSPORT"/>
</dbReference>
<keyword evidence="4 8" id="KW-0812">Transmembrane</keyword>
<evidence type="ECO:0000256" key="7">
    <source>
        <dbReference type="SAM" id="MobiDB-lite"/>
    </source>
</evidence>
<evidence type="ECO:0000256" key="8">
    <source>
        <dbReference type="SAM" id="Phobius"/>
    </source>
</evidence>
<proteinExistence type="inferred from homology"/>
<reference evidence="10 11" key="1">
    <citation type="submission" date="2016-04" db="EMBL/GenBank/DDBJ databases">
        <title>A degradative enzymes factory behind the ericoid mycorrhizal symbiosis.</title>
        <authorList>
            <consortium name="DOE Joint Genome Institute"/>
            <person name="Martino E."/>
            <person name="Morin E."/>
            <person name="Grelet G."/>
            <person name="Kuo A."/>
            <person name="Kohler A."/>
            <person name="Daghino S."/>
            <person name="Barry K."/>
            <person name="Choi C."/>
            <person name="Cichocki N."/>
            <person name="Clum A."/>
            <person name="Copeland A."/>
            <person name="Hainaut M."/>
            <person name="Haridas S."/>
            <person name="Labutti K."/>
            <person name="Lindquist E."/>
            <person name="Lipzen A."/>
            <person name="Khouja H.-R."/>
            <person name="Murat C."/>
            <person name="Ohm R."/>
            <person name="Olson A."/>
            <person name="Spatafora J."/>
            <person name="Veneault-Fourrey C."/>
            <person name="Henrissat B."/>
            <person name="Grigoriev I."/>
            <person name="Martin F."/>
            <person name="Perotto S."/>
        </authorList>
    </citation>
    <scope>NUCLEOTIDE SEQUENCE [LARGE SCALE GENOMIC DNA]</scope>
    <source>
        <strain evidence="10 11">F</strain>
    </source>
</reference>
<keyword evidence="3" id="KW-0813">Transport</keyword>
<comment type="similarity">
    <text evidence="2">Belongs to the major facilitator superfamily. Sugar transporter (TC 2.A.1.1) family.</text>
</comment>
<dbReference type="Pfam" id="PF00083">
    <property type="entry name" value="Sugar_tr"/>
    <property type="match status" value="1"/>
</dbReference>
<organism evidence="10 11">
    <name type="scientific">Hyaloscypha variabilis (strain UAMH 11265 / GT02V1 / F)</name>
    <name type="common">Meliniomyces variabilis</name>
    <dbReference type="NCBI Taxonomy" id="1149755"/>
    <lineage>
        <taxon>Eukaryota</taxon>
        <taxon>Fungi</taxon>
        <taxon>Dikarya</taxon>
        <taxon>Ascomycota</taxon>
        <taxon>Pezizomycotina</taxon>
        <taxon>Leotiomycetes</taxon>
        <taxon>Helotiales</taxon>
        <taxon>Hyaloscyphaceae</taxon>
        <taxon>Hyaloscypha</taxon>
        <taxon>Hyaloscypha variabilis</taxon>
    </lineage>
</organism>
<evidence type="ECO:0000256" key="4">
    <source>
        <dbReference type="ARBA" id="ARBA00022692"/>
    </source>
</evidence>
<dbReference type="InterPro" id="IPR003663">
    <property type="entry name" value="Sugar/inositol_transpt"/>
</dbReference>
<keyword evidence="11" id="KW-1185">Reference proteome</keyword>
<evidence type="ECO:0000313" key="10">
    <source>
        <dbReference type="EMBL" id="PMD43560.1"/>
    </source>
</evidence>
<dbReference type="GO" id="GO:0005351">
    <property type="term" value="F:carbohydrate:proton symporter activity"/>
    <property type="evidence" value="ECO:0007669"/>
    <property type="project" value="TreeGrafter"/>
</dbReference>
<dbReference type="Proteomes" id="UP000235786">
    <property type="component" value="Unassembled WGS sequence"/>
</dbReference>
<dbReference type="GO" id="GO:0016020">
    <property type="term" value="C:membrane"/>
    <property type="evidence" value="ECO:0007669"/>
    <property type="project" value="UniProtKB-SubCell"/>
</dbReference>
<evidence type="ECO:0000313" key="11">
    <source>
        <dbReference type="Proteomes" id="UP000235786"/>
    </source>
</evidence>
<dbReference type="EMBL" id="KZ613942">
    <property type="protein sequence ID" value="PMD43560.1"/>
    <property type="molecule type" value="Genomic_DNA"/>
</dbReference>
<evidence type="ECO:0000256" key="3">
    <source>
        <dbReference type="ARBA" id="ARBA00022448"/>
    </source>
</evidence>
<evidence type="ECO:0000256" key="1">
    <source>
        <dbReference type="ARBA" id="ARBA00004141"/>
    </source>
</evidence>
<feature type="transmembrane region" description="Helical" evidence="8">
    <location>
        <begin position="302"/>
        <end position="322"/>
    </location>
</feature>
<feature type="transmembrane region" description="Helical" evidence="8">
    <location>
        <begin position="361"/>
        <end position="388"/>
    </location>
</feature>